<evidence type="ECO:0000313" key="1">
    <source>
        <dbReference type="EMBL" id="GAA6411000.1"/>
    </source>
</evidence>
<dbReference type="Proteomes" id="UP001600943">
    <property type="component" value="Unassembled WGS sequence"/>
</dbReference>
<evidence type="ECO:0000313" key="2">
    <source>
        <dbReference type="Proteomes" id="UP001600943"/>
    </source>
</evidence>
<proteinExistence type="predicted"/>
<name>A0ABQ0BHS4_9FIRM</name>
<protein>
    <submittedName>
        <fullName evidence="1">Uncharacterized protein</fullName>
    </submittedName>
</protein>
<sequence>MYNGNYSVGLRIHCADRKKVYHGQAKIPSPKAILHGFLPVTVRALNSYVLCYDPLVNLPAY</sequence>
<dbReference type="EMBL" id="BAABYW010000002">
    <property type="protein sequence ID" value="GAA6411000.1"/>
    <property type="molecule type" value="Genomic_DNA"/>
</dbReference>
<keyword evidence="2" id="KW-1185">Reference proteome</keyword>
<comment type="caution">
    <text evidence="1">The sequence shown here is derived from an EMBL/GenBank/DDBJ whole genome shotgun (WGS) entry which is preliminary data.</text>
</comment>
<reference evidence="1 2" key="1">
    <citation type="submission" date="2024-04" db="EMBL/GenBank/DDBJ databases">
        <title>Defined microbial consortia suppress multidrug-resistant proinflammatory Enterobacteriaceae via ecological control.</title>
        <authorList>
            <person name="Furuichi M."/>
            <person name="Kawaguchi T."/>
            <person name="Pust M."/>
            <person name="Yasuma K."/>
            <person name="Plichta D."/>
            <person name="Hasegawa N."/>
            <person name="Ohya T."/>
            <person name="Bhattarai S."/>
            <person name="Sasajima S."/>
            <person name="Aoto Y."/>
            <person name="Tuganbaev T."/>
            <person name="Yaginuma M."/>
            <person name="Ueda M."/>
            <person name="Okahashi N."/>
            <person name="Amafuji K."/>
            <person name="Kiridooshi Y."/>
            <person name="Sugita K."/>
            <person name="Strazar M."/>
            <person name="Skelly A."/>
            <person name="Suda W."/>
            <person name="Hattori M."/>
            <person name="Nakamoto N."/>
            <person name="Caballero S."/>
            <person name="Norman J."/>
            <person name="Olle B."/>
            <person name="Tanoue T."/>
            <person name="Arita M."/>
            <person name="Bucci V."/>
            <person name="Atarashi K."/>
            <person name="Xavier R."/>
            <person name="Honda K."/>
        </authorList>
    </citation>
    <scope>NUCLEOTIDE SEQUENCE [LARGE SCALE GENOMIC DNA]</scope>
    <source>
        <strain evidence="2">k04-0078-D8-1</strain>
    </source>
</reference>
<organism evidence="1 2">
    <name type="scientific">Blautia hominis</name>
    <dbReference type="NCBI Taxonomy" id="2025493"/>
    <lineage>
        <taxon>Bacteria</taxon>
        <taxon>Bacillati</taxon>
        <taxon>Bacillota</taxon>
        <taxon>Clostridia</taxon>
        <taxon>Lachnospirales</taxon>
        <taxon>Lachnospiraceae</taxon>
        <taxon>Blautia</taxon>
    </lineage>
</organism>
<gene>
    <name evidence="1" type="ORF">K040078D81_51170</name>
</gene>
<accession>A0ABQ0BHS4</accession>